<reference evidence="7" key="1">
    <citation type="submission" date="2020-05" db="UniProtKB">
        <authorList>
            <consortium name="EnsemblMetazoa"/>
        </authorList>
    </citation>
    <scope>IDENTIFICATION</scope>
    <source>
        <strain evidence="7">BB02</strain>
    </source>
</reference>
<dbReference type="Pfam" id="PF20628">
    <property type="entry name" value="Dyp_perox_C"/>
    <property type="match status" value="1"/>
</dbReference>
<dbReference type="PROSITE" id="PS51404">
    <property type="entry name" value="DYP_PEROXIDASE"/>
    <property type="match status" value="1"/>
</dbReference>
<dbReference type="InterPro" id="IPR048328">
    <property type="entry name" value="Dyp_perox_C"/>
</dbReference>
<dbReference type="Proteomes" id="UP001165740">
    <property type="component" value="Chromosome 2"/>
</dbReference>
<sequence length="415" mass="45771">MAFIFRTAYRGSGLVRSNFSLLNDIRSFSSKTILGKLRSQPNAAYFQKAAVGFGICGVGVGAAVYLNNNKDTLNQYLKNVLNAFVVSAAAGESGGPCKIKVSKPCAQKKKPCCEYQCNITSPMKTYSLYLWITLEPGADPNAVACSAVRIDEAIEAARNPCGCNEDIVAGVGFGPNLWAQVMGSGCKNFCYRHRKGKNGEMPSTDGDIFVHAKCDSHGQLFEFCKQYMHGFPECSILEFEDVYGFDFKNGRDISGFLDNQTNRCKEDGLREVAIDCESGGSYALAQKWVHDFCVVDDDPCQLEQYIGREMASGNELCNKSCSSHVARMNGSTEMNAPPQFEIVRQSQSYGTFSDKAGMFFLAFCNDPSTFDCLLDRMVGASCDGEHDDVMKMSKNVKGAYWYFPGIKELEQIRQQ</sequence>
<comment type="cofactor">
    <cofactor evidence="1">
        <name>heme b</name>
        <dbReference type="ChEBI" id="CHEBI:60344"/>
    </cofactor>
</comment>
<dbReference type="InterPro" id="IPR006314">
    <property type="entry name" value="Dyp_peroxidase"/>
</dbReference>
<gene>
    <name evidence="7" type="primary">106060635</name>
    <name evidence="10" type="synonym">LOC106060635</name>
</gene>
<reference evidence="10" key="2">
    <citation type="submission" date="2025-04" db="UniProtKB">
        <authorList>
            <consortium name="RefSeq"/>
        </authorList>
    </citation>
    <scope>IDENTIFICATION</scope>
</reference>
<keyword evidence="9" id="KW-1185">Reference proteome</keyword>
<keyword evidence="3" id="KW-0479">Metal-binding</keyword>
<dbReference type="OMA" id="KPAWAHN"/>
<keyword evidence="4" id="KW-0560">Oxidoreductase</keyword>
<dbReference type="OrthoDB" id="76259at2759"/>
<dbReference type="STRING" id="6526.A0A2C9KBW5"/>
<evidence type="ECO:0000313" key="9">
    <source>
        <dbReference type="Proteomes" id="UP001165740"/>
    </source>
</evidence>
<dbReference type="GeneID" id="106060635"/>
<feature type="domain" description="Dyp-type peroxidase C-terminal" evidence="6">
    <location>
        <begin position="251"/>
        <end position="406"/>
    </location>
</feature>
<evidence type="ECO:0000259" key="6">
    <source>
        <dbReference type="Pfam" id="PF20628"/>
    </source>
</evidence>
<protein>
    <submittedName>
        <fullName evidence="10">Dye-decolorizing peroxidase YfeX-like</fullName>
    </submittedName>
</protein>
<evidence type="ECO:0000256" key="3">
    <source>
        <dbReference type="ARBA" id="ARBA00022723"/>
    </source>
</evidence>
<dbReference type="InterPro" id="IPR011008">
    <property type="entry name" value="Dimeric_a/b-barrel"/>
</dbReference>
<evidence type="ECO:0000256" key="2">
    <source>
        <dbReference type="ARBA" id="ARBA00022559"/>
    </source>
</evidence>
<proteinExistence type="predicted"/>
<evidence type="ECO:0000313" key="7">
    <source>
        <dbReference type="EnsemblMetazoa" id="BGLB017365-PA"/>
    </source>
</evidence>
<dbReference type="VEuPathDB" id="VectorBase:BGLB017365"/>
<dbReference type="Proteomes" id="UP000076420">
    <property type="component" value="Unassembled WGS sequence"/>
</dbReference>
<accession>A0A2C9KBW5</accession>
<evidence type="ECO:0000256" key="4">
    <source>
        <dbReference type="ARBA" id="ARBA00023002"/>
    </source>
</evidence>
<evidence type="ECO:0000256" key="5">
    <source>
        <dbReference type="ARBA" id="ARBA00023004"/>
    </source>
</evidence>
<organism evidence="7 8">
    <name type="scientific">Biomphalaria glabrata</name>
    <name type="common">Bloodfluke planorb</name>
    <name type="synonym">Freshwater snail</name>
    <dbReference type="NCBI Taxonomy" id="6526"/>
    <lineage>
        <taxon>Eukaryota</taxon>
        <taxon>Metazoa</taxon>
        <taxon>Spiralia</taxon>
        <taxon>Lophotrochozoa</taxon>
        <taxon>Mollusca</taxon>
        <taxon>Gastropoda</taxon>
        <taxon>Heterobranchia</taxon>
        <taxon>Euthyneura</taxon>
        <taxon>Panpulmonata</taxon>
        <taxon>Hygrophila</taxon>
        <taxon>Lymnaeoidea</taxon>
        <taxon>Planorbidae</taxon>
        <taxon>Biomphalaria</taxon>
    </lineage>
</organism>
<dbReference type="RefSeq" id="XP_013074041.1">
    <property type="nucleotide sequence ID" value="XM_013218587.2"/>
</dbReference>
<evidence type="ECO:0000313" key="10">
    <source>
        <dbReference type="RefSeq" id="XP_013074041.1"/>
    </source>
</evidence>
<keyword evidence="2" id="KW-0575">Peroxidase</keyword>
<dbReference type="GO" id="GO:0004601">
    <property type="term" value="F:peroxidase activity"/>
    <property type="evidence" value="ECO:0007669"/>
    <property type="project" value="UniProtKB-KW"/>
</dbReference>
<dbReference type="PANTHER" id="PTHR30521:SF0">
    <property type="entry name" value="DYP-TYPE PEROXIDASE FAMILY PROTEIN"/>
    <property type="match status" value="1"/>
</dbReference>
<dbReference type="GO" id="GO:0046872">
    <property type="term" value="F:metal ion binding"/>
    <property type="evidence" value="ECO:0007669"/>
    <property type="project" value="UniProtKB-KW"/>
</dbReference>
<keyword evidence="5" id="KW-0408">Iron</keyword>
<dbReference type="AlphaFoldDB" id="A0A2C9KBW5"/>
<dbReference type="GO" id="GO:0005829">
    <property type="term" value="C:cytosol"/>
    <property type="evidence" value="ECO:0007669"/>
    <property type="project" value="TreeGrafter"/>
</dbReference>
<dbReference type="KEGG" id="bgt:106060635"/>
<dbReference type="SUPFAM" id="SSF54909">
    <property type="entry name" value="Dimeric alpha+beta barrel"/>
    <property type="match status" value="1"/>
</dbReference>
<dbReference type="PANTHER" id="PTHR30521">
    <property type="entry name" value="DEFERROCHELATASE/PEROXIDASE"/>
    <property type="match status" value="1"/>
</dbReference>
<dbReference type="EnsemblMetazoa" id="BGLB017365-RA">
    <property type="protein sequence ID" value="BGLB017365-PA"/>
    <property type="gene ID" value="BGLB017365"/>
</dbReference>
<name>A0A2C9KBW5_BIOGL</name>
<evidence type="ECO:0000256" key="1">
    <source>
        <dbReference type="ARBA" id="ARBA00001970"/>
    </source>
</evidence>
<dbReference type="GO" id="GO:0020037">
    <property type="term" value="F:heme binding"/>
    <property type="evidence" value="ECO:0007669"/>
    <property type="project" value="InterPro"/>
</dbReference>
<dbReference type="VEuPathDB" id="VectorBase:BGLAX_035422"/>
<evidence type="ECO:0000313" key="8">
    <source>
        <dbReference type="Proteomes" id="UP000076420"/>
    </source>
</evidence>